<dbReference type="PANTHER" id="PTHR34217:SF1">
    <property type="entry name" value="CARBOXYPEPTIDASE 1"/>
    <property type="match status" value="1"/>
</dbReference>
<comment type="similarity">
    <text evidence="6">Belongs to the peptidase M3 family.</text>
</comment>
<dbReference type="GO" id="GO:0006508">
    <property type="term" value="P:proteolysis"/>
    <property type="evidence" value="ECO:0007669"/>
    <property type="project" value="UniProtKB-KW"/>
</dbReference>
<evidence type="ECO:0000313" key="9">
    <source>
        <dbReference type="EMBL" id="MBB6481351.1"/>
    </source>
</evidence>
<protein>
    <submittedName>
        <fullName evidence="9">PepF/M3 family oligoendopeptidase</fullName>
    </submittedName>
</protein>
<dbReference type="InterPro" id="IPR042088">
    <property type="entry name" value="OligoPept_F_C"/>
</dbReference>
<dbReference type="InterPro" id="IPR001333">
    <property type="entry name" value="Peptidase_M32_Taq"/>
</dbReference>
<evidence type="ECO:0000259" key="8">
    <source>
        <dbReference type="Pfam" id="PF08439"/>
    </source>
</evidence>
<dbReference type="EMBL" id="JACHGJ010000006">
    <property type="protein sequence ID" value="MBB6481351.1"/>
    <property type="molecule type" value="Genomic_DNA"/>
</dbReference>
<dbReference type="InterPro" id="IPR013647">
    <property type="entry name" value="OligopepF_N_dom"/>
</dbReference>
<sequence>MEMRWNLDNLYTSFDSVEFKNDLAMIDKLIEETASWAEEKLNDKVNALEKITWWLEREVILGHTYSRLSSFAGLRFSVDASDSRARKYEEILEVKMSGLTKAQTLFIKWLPGVENLSGLIESSAYLQTHRFYLTELVEKSRYMLSDDVEVAMAKMKNTGSNSWSQLWNVLTSNHLVEIEIDGERKSLPLPVVRNMAYDKDARTRKKAYEAELDSYSKITESAAASLNGVKGEVITSCELRGYESPLEMTLKESRMDKATLDAMLGAMKKSLPSFRKYLKKKGELLGHKNGLPFFDLFAPMGESDMTFTYSEAREFIVKNFRNFSDELADFADSAFERNWIDAEPREGKRGGAFCANLHVIGESRVMSNFTGSFSDVTTLAHELGHANHGHCLRNETYINSDYPMPLAETASIFCETIVVNAALKEADEKQAFTILESSISDATQVIVDIYSRYLFETELFEKRKDSSLSVEEMQQAMINGQKGSYGDGLDPDWLHPYMWVCKPHYYYSDANFYNFPYAFGLLFAKGLYAEYLKRGEPFIESYNELLRATGSNNIADVAARMGIDVRTEDFWKSSLDIVAQNIETFLKIS</sequence>
<keyword evidence="2 6" id="KW-0479">Metal-binding</keyword>
<evidence type="ECO:0000256" key="2">
    <source>
        <dbReference type="ARBA" id="ARBA00022723"/>
    </source>
</evidence>
<dbReference type="Proteomes" id="UP000587760">
    <property type="component" value="Unassembled WGS sequence"/>
</dbReference>
<keyword evidence="1 6" id="KW-0645">Protease</keyword>
<comment type="caution">
    <text evidence="9">The sequence shown here is derived from an EMBL/GenBank/DDBJ whole genome shotgun (WGS) entry which is preliminary data.</text>
</comment>
<keyword evidence="5 6" id="KW-0482">Metalloprotease</keyword>
<proteinExistence type="inferred from homology"/>
<dbReference type="Pfam" id="PF01432">
    <property type="entry name" value="Peptidase_M3"/>
    <property type="match status" value="1"/>
</dbReference>
<dbReference type="InterPro" id="IPR011977">
    <property type="entry name" value="Pept_M3B_clade3"/>
</dbReference>
<dbReference type="RefSeq" id="WP_184747603.1">
    <property type="nucleotide sequence ID" value="NZ_JACHGJ010000006.1"/>
</dbReference>
<evidence type="ECO:0000256" key="1">
    <source>
        <dbReference type="ARBA" id="ARBA00022670"/>
    </source>
</evidence>
<dbReference type="Gene3D" id="1.10.1370.20">
    <property type="entry name" value="Oligoendopeptidase f, C-terminal domain"/>
    <property type="match status" value="1"/>
</dbReference>
<dbReference type="NCBIfam" id="TIGR02290">
    <property type="entry name" value="M3_fam_3"/>
    <property type="match status" value="1"/>
</dbReference>
<evidence type="ECO:0000256" key="4">
    <source>
        <dbReference type="ARBA" id="ARBA00022833"/>
    </source>
</evidence>
<keyword evidence="3 6" id="KW-0378">Hydrolase</keyword>
<keyword evidence="4 6" id="KW-0862">Zinc</keyword>
<keyword evidence="10" id="KW-1185">Reference proteome</keyword>
<gene>
    <name evidence="9" type="ORF">HNR50_003031</name>
</gene>
<evidence type="ECO:0000256" key="3">
    <source>
        <dbReference type="ARBA" id="ARBA00022801"/>
    </source>
</evidence>
<dbReference type="GO" id="GO:0004181">
    <property type="term" value="F:metallocarboxypeptidase activity"/>
    <property type="evidence" value="ECO:0007669"/>
    <property type="project" value="InterPro"/>
</dbReference>
<dbReference type="GO" id="GO:0046872">
    <property type="term" value="F:metal ion binding"/>
    <property type="evidence" value="ECO:0007669"/>
    <property type="project" value="UniProtKB-UniRule"/>
</dbReference>
<dbReference type="SUPFAM" id="SSF55486">
    <property type="entry name" value="Metalloproteases ('zincins'), catalytic domain"/>
    <property type="match status" value="1"/>
</dbReference>
<name>A0A841RD88_9SPIO</name>
<dbReference type="InterPro" id="IPR001567">
    <property type="entry name" value="Pept_M3A_M3B_dom"/>
</dbReference>
<comment type="cofactor">
    <cofactor evidence="6">
        <name>Zn(2+)</name>
        <dbReference type="ChEBI" id="CHEBI:29105"/>
    </cofactor>
    <text evidence="6">Binds 1 zinc ion.</text>
</comment>
<evidence type="ECO:0000259" key="7">
    <source>
        <dbReference type="Pfam" id="PF01432"/>
    </source>
</evidence>
<feature type="domain" description="Oligopeptidase F N-terminal" evidence="8">
    <location>
        <begin position="114"/>
        <end position="168"/>
    </location>
</feature>
<dbReference type="GO" id="GO:0004222">
    <property type="term" value="F:metalloendopeptidase activity"/>
    <property type="evidence" value="ECO:0007669"/>
    <property type="project" value="InterPro"/>
</dbReference>
<reference evidence="9 10" key="1">
    <citation type="submission" date="2020-08" db="EMBL/GenBank/DDBJ databases">
        <title>Genomic Encyclopedia of Type Strains, Phase IV (KMG-IV): sequencing the most valuable type-strain genomes for metagenomic binning, comparative biology and taxonomic classification.</title>
        <authorList>
            <person name="Goeker M."/>
        </authorList>
    </citation>
    <scope>NUCLEOTIDE SEQUENCE [LARGE SCALE GENOMIC DNA]</scope>
    <source>
        <strain evidence="9 10">DSM 2461</strain>
    </source>
</reference>
<dbReference type="Gene3D" id="1.20.140.70">
    <property type="entry name" value="Oligopeptidase f, N-terminal domain"/>
    <property type="match status" value="1"/>
</dbReference>
<evidence type="ECO:0000256" key="5">
    <source>
        <dbReference type="ARBA" id="ARBA00023049"/>
    </source>
</evidence>
<accession>A0A841RD88</accession>
<evidence type="ECO:0000313" key="10">
    <source>
        <dbReference type="Proteomes" id="UP000587760"/>
    </source>
</evidence>
<dbReference type="PANTHER" id="PTHR34217">
    <property type="entry name" value="METAL-DEPENDENT CARBOXYPEPTIDASE"/>
    <property type="match status" value="1"/>
</dbReference>
<feature type="domain" description="Peptidase M3A/M3B catalytic" evidence="7">
    <location>
        <begin position="195"/>
        <end position="575"/>
    </location>
</feature>
<organism evidence="9 10">
    <name type="scientific">Spirochaeta isovalerica</name>
    <dbReference type="NCBI Taxonomy" id="150"/>
    <lineage>
        <taxon>Bacteria</taxon>
        <taxon>Pseudomonadati</taxon>
        <taxon>Spirochaetota</taxon>
        <taxon>Spirochaetia</taxon>
        <taxon>Spirochaetales</taxon>
        <taxon>Spirochaetaceae</taxon>
        <taxon>Spirochaeta</taxon>
    </lineage>
</organism>
<dbReference type="InterPro" id="IPR034006">
    <property type="entry name" value="M3B_PepF_2"/>
</dbReference>
<dbReference type="CDD" id="cd09607">
    <property type="entry name" value="M3B_PepF"/>
    <property type="match status" value="1"/>
</dbReference>
<dbReference type="AlphaFoldDB" id="A0A841RD88"/>
<evidence type="ECO:0000256" key="6">
    <source>
        <dbReference type="RuleBase" id="RU003435"/>
    </source>
</evidence>
<dbReference type="Pfam" id="PF08439">
    <property type="entry name" value="Peptidase_M3_N"/>
    <property type="match status" value="1"/>
</dbReference>